<evidence type="ECO:0000313" key="5">
    <source>
        <dbReference type="Proteomes" id="UP000054396"/>
    </source>
</evidence>
<dbReference type="PANTHER" id="PTHR21666">
    <property type="entry name" value="PEPTIDASE-RELATED"/>
    <property type="match status" value="1"/>
</dbReference>
<evidence type="ECO:0000259" key="3">
    <source>
        <dbReference type="PROSITE" id="PS51782"/>
    </source>
</evidence>
<feature type="region of interest" description="Disordered" evidence="1">
    <location>
        <begin position="143"/>
        <end position="173"/>
    </location>
</feature>
<dbReference type="Gene3D" id="2.70.70.10">
    <property type="entry name" value="Glucose Permease (Domain IIA)"/>
    <property type="match status" value="1"/>
</dbReference>
<dbReference type="CDD" id="cd00118">
    <property type="entry name" value="LysM"/>
    <property type="match status" value="1"/>
</dbReference>
<evidence type="ECO:0000256" key="2">
    <source>
        <dbReference type="SAM" id="SignalP"/>
    </source>
</evidence>
<gene>
    <name evidence="4" type="ORF">AVJ23_06350</name>
</gene>
<dbReference type="PROSITE" id="PS51782">
    <property type="entry name" value="LYSM"/>
    <property type="match status" value="1"/>
</dbReference>
<accession>A0A0W7WLH6</accession>
<dbReference type="SUPFAM" id="SSF54106">
    <property type="entry name" value="LysM domain"/>
    <property type="match status" value="2"/>
</dbReference>
<name>A0A0W7WLH6_9RHOB</name>
<dbReference type="Proteomes" id="UP000054396">
    <property type="component" value="Unassembled WGS sequence"/>
</dbReference>
<dbReference type="CDD" id="cd12797">
    <property type="entry name" value="M23_peptidase"/>
    <property type="match status" value="1"/>
</dbReference>
<dbReference type="STRING" id="1685382.AVJ23_06350"/>
<feature type="region of interest" description="Disordered" evidence="1">
    <location>
        <begin position="219"/>
        <end position="274"/>
    </location>
</feature>
<feature type="domain" description="LysM" evidence="3">
    <location>
        <begin position="167"/>
        <end position="211"/>
    </location>
</feature>
<keyword evidence="2" id="KW-0732">Signal</keyword>
<dbReference type="SUPFAM" id="SSF51261">
    <property type="entry name" value="Duplicated hybrid motif"/>
    <property type="match status" value="1"/>
</dbReference>
<dbReference type="OrthoDB" id="9795421at2"/>
<dbReference type="InterPro" id="IPR018392">
    <property type="entry name" value="LysM"/>
</dbReference>
<dbReference type="RefSeq" id="WP_058861328.1">
    <property type="nucleotide sequence ID" value="NZ_LPXO01000003.1"/>
</dbReference>
<dbReference type="InterPro" id="IPR011055">
    <property type="entry name" value="Dup_hybrid_motif"/>
</dbReference>
<proteinExistence type="predicted"/>
<feature type="signal peptide" evidence="2">
    <location>
        <begin position="1"/>
        <end position="21"/>
    </location>
</feature>
<evidence type="ECO:0000256" key="1">
    <source>
        <dbReference type="SAM" id="MobiDB-lite"/>
    </source>
</evidence>
<dbReference type="GO" id="GO:0004222">
    <property type="term" value="F:metalloendopeptidase activity"/>
    <property type="evidence" value="ECO:0007669"/>
    <property type="project" value="TreeGrafter"/>
</dbReference>
<feature type="chain" id="PRO_5006936446" evidence="2">
    <location>
        <begin position="22"/>
        <end position="402"/>
    </location>
</feature>
<comment type="caution">
    <text evidence="4">The sequence shown here is derived from an EMBL/GenBank/DDBJ whole genome shotgun (WGS) entry which is preliminary data.</text>
</comment>
<reference evidence="4 5" key="1">
    <citation type="submission" date="2015-12" db="EMBL/GenBank/DDBJ databases">
        <authorList>
            <person name="Shamseldin A."/>
            <person name="Moawad H."/>
            <person name="Abd El-Rahim W.M."/>
            <person name="Sadowsky M.J."/>
        </authorList>
    </citation>
    <scope>NUCLEOTIDE SEQUENCE [LARGE SCALE GENOMIC DNA]</scope>
    <source>
        <strain evidence="4 5">SJ5A-1</strain>
    </source>
</reference>
<dbReference type="Pfam" id="PF01476">
    <property type="entry name" value="LysM"/>
    <property type="match status" value="2"/>
</dbReference>
<dbReference type="AlphaFoldDB" id="A0A0W7WLH6"/>
<dbReference type="SMART" id="SM00257">
    <property type="entry name" value="LysM"/>
    <property type="match status" value="2"/>
</dbReference>
<organism evidence="4 5">
    <name type="scientific">Pseudoponticoccus marisrubri</name>
    <dbReference type="NCBI Taxonomy" id="1685382"/>
    <lineage>
        <taxon>Bacteria</taxon>
        <taxon>Pseudomonadati</taxon>
        <taxon>Pseudomonadota</taxon>
        <taxon>Alphaproteobacteria</taxon>
        <taxon>Rhodobacterales</taxon>
        <taxon>Roseobacteraceae</taxon>
        <taxon>Pseudoponticoccus</taxon>
    </lineage>
</organism>
<feature type="compositionally biased region" description="Low complexity" evidence="1">
    <location>
        <begin position="249"/>
        <end position="266"/>
    </location>
</feature>
<dbReference type="EMBL" id="LPXO01000003">
    <property type="protein sequence ID" value="KUF11383.1"/>
    <property type="molecule type" value="Genomic_DNA"/>
</dbReference>
<keyword evidence="5" id="KW-1185">Reference proteome</keyword>
<dbReference type="InterPro" id="IPR050570">
    <property type="entry name" value="Cell_wall_metabolism_enzyme"/>
</dbReference>
<dbReference type="Gene3D" id="3.10.350.10">
    <property type="entry name" value="LysM domain"/>
    <property type="match status" value="2"/>
</dbReference>
<dbReference type="Pfam" id="PF01551">
    <property type="entry name" value="Peptidase_M23"/>
    <property type="match status" value="1"/>
</dbReference>
<dbReference type="PROSITE" id="PS51257">
    <property type="entry name" value="PROKAR_LIPOPROTEIN"/>
    <property type="match status" value="1"/>
</dbReference>
<dbReference type="InterPro" id="IPR036779">
    <property type="entry name" value="LysM_dom_sf"/>
</dbReference>
<evidence type="ECO:0000313" key="4">
    <source>
        <dbReference type="EMBL" id="KUF11383.1"/>
    </source>
</evidence>
<sequence>MTAAPRTATALALVLTLGACADGLDLDLRGKIGSRFDTSDAARQAVADRPDPDDRGIISYPNYQVAVARRGDTVTSLANRIGLSPGELARYNGVQVDDPLRRGEIIALPRRVAEPSPATGAPTTGPIRPAAEVDVATLAGNALDNAPDTSQRRSASQPQPQTGEEPVRHQVTRGETAFTIARLYGVTPRSLAQWNGLDSDYTLREGQFLLIPVVQDSGESATEAVTDPGDGSPTPPPPSASRPLPQETPPAANTPAPSAQDQATAPEPDPEEPVADIGQEAAEPARDAAMIKPVEGAIIRDYAKGRNEGIDISAPAGTPVKAAASGSVASVSTTAEGVKFLLIRHPGDLITVYTHLDNITVEKGDAVSRGQTLGKVRPGDPSFLHFEVRQGFESTDPMAYLR</sequence>
<protein>
    <submittedName>
        <fullName evidence="4">Peptidase M23</fullName>
    </submittedName>
</protein>
<feature type="compositionally biased region" description="Low complexity" evidence="1">
    <location>
        <begin position="152"/>
        <end position="161"/>
    </location>
</feature>
<dbReference type="PANTHER" id="PTHR21666:SF270">
    <property type="entry name" value="MUREIN HYDROLASE ACTIVATOR ENVC"/>
    <property type="match status" value="1"/>
</dbReference>
<dbReference type="InterPro" id="IPR016047">
    <property type="entry name" value="M23ase_b-sheet_dom"/>
</dbReference>